<sequence length="711" mass="80618">MAAVVTTPAVLPLLFPLEKQDAVGFADLEILQDTNQYDENQRDNPNINRSQPVPIMTEGSERQTSPKEAKLFEKDNRYSDDESSIFSEEAYIRVARSPALPSASSAQSRHFEKLVALRAPHRAENTARPGSPTKHAQLQGILHSQQRSTHAKIGVGLQNRDTSSFPESAWSDIPRSTEQPGPVVNRSIAESSGERDDEEEEGIRSFPERNVDVKSSWDGTEDDDVNASQYAGQLEIRRITEHWTRMRDSRDAVKQTFDRIKTERDKLLDLRQKRDTAYRALEMAILSNLQRPPDLDRLCKASREASLNCQQAEMHLDGLIDELEEGEIDLEIQERRFFTAVAHSETSVEVDGSDTESRPSSRTSLRGIPADRPEDIHPLYAELQDSLGELQLAREFMMSLRLKKRLLDSKKVCEQTLDDKDFLDDHDGLQRKAQSQIDHWAQTAESLETECREKDVMPKHLPVVDFHRQGSGFDTLYKDDVDLEEIGPEHTFSGATGPKTLAHPRFPVLLSNPIHLLGQFPQTAQQYLRMAVSLPAHVPLKSKYVEDARRECGIQFLLTVTPPREAQKEHIAQPAPTQNGSRDNPRDALQQDKGPPHGTQVTLAELRSKDGPVVEWENKQDYINRWLLHKLRLSAMEAETLSATFRSFLKILNIERWQMDVLYFWARDEAAHDTHVEGQYGERSSLAVFLDEDVRKSESGMTERAAGQSAD</sequence>
<dbReference type="Proteomes" id="UP000193689">
    <property type="component" value="Unassembled WGS sequence"/>
</dbReference>
<dbReference type="InParanoid" id="A0A1Y2ELP5"/>
<keyword evidence="3" id="KW-1185">Reference proteome</keyword>
<feature type="compositionally biased region" description="Basic and acidic residues" evidence="1">
    <location>
        <begin position="202"/>
        <end position="212"/>
    </location>
</feature>
<dbReference type="GeneID" id="63774098"/>
<accession>A0A1Y2ELP5</accession>
<dbReference type="OrthoDB" id="3553547at2759"/>
<feature type="region of interest" description="Disordered" evidence="1">
    <location>
        <begin position="565"/>
        <end position="598"/>
    </location>
</feature>
<feature type="region of interest" description="Disordered" evidence="1">
    <location>
        <begin position="122"/>
        <end position="229"/>
    </location>
</feature>
<evidence type="ECO:0000313" key="2">
    <source>
        <dbReference type="EMBL" id="ORY71775.1"/>
    </source>
</evidence>
<feature type="region of interest" description="Disordered" evidence="1">
    <location>
        <begin position="36"/>
        <end position="68"/>
    </location>
</feature>
<feature type="compositionally biased region" description="Basic and acidic residues" evidence="1">
    <location>
        <begin position="59"/>
        <end position="68"/>
    </location>
</feature>
<comment type="caution">
    <text evidence="2">The sequence shown here is derived from an EMBL/GenBank/DDBJ whole genome shotgun (WGS) entry which is preliminary data.</text>
</comment>
<feature type="compositionally biased region" description="Polar residues" evidence="1">
    <location>
        <begin position="36"/>
        <end position="51"/>
    </location>
</feature>
<feature type="region of interest" description="Disordered" evidence="1">
    <location>
        <begin position="348"/>
        <end position="373"/>
    </location>
</feature>
<evidence type="ECO:0000256" key="1">
    <source>
        <dbReference type="SAM" id="MobiDB-lite"/>
    </source>
</evidence>
<dbReference type="RefSeq" id="XP_040721367.1">
    <property type="nucleotide sequence ID" value="XM_040857886.1"/>
</dbReference>
<gene>
    <name evidence="2" type="ORF">BCR38DRAFT_404817</name>
</gene>
<name>A0A1Y2ELP5_9PEZI</name>
<reference evidence="2 3" key="1">
    <citation type="submission" date="2016-07" db="EMBL/GenBank/DDBJ databases">
        <title>Pervasive Adenine N6-methylation of Active Genes in Fungi.</title>
        <authorList>
            <consortium name="DOE Joint Genome Institute"/>
            <person name="Mondo S.J."/>
            <person name="Dannebaum R.O."/>
            <person name="Kuo R.C."/>
            <person name="Labutti K."/>
            <person name="Haridas S."/>
            <person name="Kuo A."/>
            <person name="Salamov A."/>
            <person name="Ahrendt S.R."/>
            <person name="Lipzen A."/>
            <person name="Sullivan W."/>
            <person name="Andreopoulos W.B."/>
            <person name="Clum A."/>
            <person name="Lindquist E."/>
            <person name="Daum C."/>
            <person name="Ramamoorthy G.K."/>
            <person name="Gryganskyi A."/>
            <person name="Culley D."/>
            <person name="Magnuson J.K."/>
            <person name="James T.Y."/>
            <person name="O'Malley M.A."/>
            <person name="Stajich J.E."/>
            <person name="Spatafora J.W."/>
            <person name="Visel A."/>
            <person name="Grigoriev I.V."/>
        </authorList>
    </citation>
    <scope>NUCLEOTIDE SEQUENCE [LARGE SCALE GENOMIC DNA]</scope>
    <source>
        <strain evidence="2 3">CBS 129021</strain>
    </source>
</reference>
<organism evidence="2 3">
    <name type="scientific">Pseudomassariella vexata</name>
    <dbReference type="NCBI Taxonomy" id="1141098"/>
    <lineage>
        <taxon>Eukaryota</taxon>
        <taxon>Fungi</taxon>
        <taxon>Dikarya</taxon>
        <taxon>Ascomycota</taxon>
        <taxon>Pezizomycotina</taxon>
        <taxon>Sordariomycetes</taxon>
        <taxon>Xylariomycetidae</taxon>
        <taxon>Amphisphaeriales</taxon>
        <taxon>Pseudomassariaceae</taxon>
        <taxon>Pseudomassariella</taxon>
    </lineage>
</organism>
<protein>
    <submittedName>
        <fullName evidence="2">Uncharacterized protein</fullName>
    </submittedName>
</protein>
<dbReference type="EMBL" id="MCFJ01000001">
    <property type="protein sequence ID" value="ORY71775.1"/>
    <property type="molecule type" value="Genomic_DNA"/>
</dbReference>
<proteinExistence type="predicted"/>
<dbReference type="STRING" id="1141098.A0A1Y2ELP5"/>
<evidence type="ECO:0000313" key="3">
    <source>
        <dbReference type="Proteomes" id="UP000193689"/>
    </source>
</evidence>
<dbReference type="AlphaFoldDB" id="A0A1Y2ELP5"/>